<evidence type="ECO:0000259" key="12">
    <source>
        <dbReference type="PROSITE" id="PS50110"/>
    </source>
</evidence>
<keyword evidence="3" id="KW-0963">Cytoplasm</keyword>
<evidence type="ECO:0000313" key="13">
    <source>
        <dbReference type="EMBL" id="GAA6411865.1"/>
    </source>
</evidence>
<dbReference type="InterPro" id="IPR009057">
    <property type="entry name" value="Homeodomain-like_sf"/>
</dbReference>
<evidence type="ECO:0000256" key="6">
    <source>
        <dbReference type="ARBA" id="ARBA00023015"/>
    </source>
</evidence>
<keyword evidence="7" id="KW-0238">DNA-binding</keyword>
<dbReference type="PROSITE" id="PS50110">
    <property type="entry name" value="RESPONSE_REGULATORY"/>
    <property type="match status" value="1"/>
</dbReference>
<feature type="modified residue" description="4-aspartylphosphate" evidence="10">
    <location>
        <position position="55"/>
    </location>
</feature>
<dbReference type="InterPro" id="IPR020449">
    <property type="entry name" value="Tscrpt_reg_AraC-type_HTH"/>
</dbReference>
<dbReference type="PANTHER" id="PTHR42713">
    <property type="entry name" value="HISTIDINE KINASE-RELATED"/>
    <property type="match status" value="1"/>
</dbReference>
<evidence type="ECO:0000256" key="3">
    <source>
        <dbReference type="ARBA" id="ARBA00022490"/>
    </source>
</evidence>
<evidence type="ECO:0000256" key="4">
    <source>
        <dbReference type="ARBA" id="ARBA00022553"/>
    </source>
</evidence>
<evidence type="ECO:0000313" key="14">
    <source>
        <dbReference type="Proteomes" id="UP001600943"/>
    </source>
</evidence>
<keyword evidence="8" id="KW-0804">Transcription</keyword>
<dbReference type="SUPFAM" id="SSF46689">
    <property type="entry name" value="Homeodomain-like"/>
    <property type="match status" value="2"/>
</dbReference>
<dbReference type="SMART" id="SM00448">
    <property type="entry name" value="REC"/>
    <property type="match status" value="1"/>
</dbReference>
<keyword evidence="14" id="KW-1185">Reference proteome</keyword>
<dbReference type="RefSeq" id="WP_390410513.1">
    <property type="nucleotide sequence ID" value="NZ_BAABYW010000002.1"/>
</dbReference>
<dbReference type="InterPro" id="IPR018060">
    <property type="entry name" value="HTH_AraC"/>
</dbReference>
<evidence type="ECO:0000256" key="2">
    <source>
        <dbReference type="ARBA" id="ARBA00018672"/>
    </source>
</evidence>
<keyword evidence="4 10" id="KW-0597">Phosphoprotein</keyword>
<feature type="domain" description="HTH araC/xylS-type" evidence="11">
    <location>
        <begin position="412"/>
        <end position="511"/>
    </location>
</feature>
<dbReference type="InterPro" id="IPR051552">
    <property type="entry name" value="HptR"/>
</dbReference>
<gene>
    <name evidence="13" type="ORF">K040078D81_59820</name>
</gene>
<organism evidence="13 14">
    <name type="scientific">Blautia hominis</name>
    <dbReference type="NCBI Taxonomy" id="2025493"/>
    <lineage>
        <taxon>Bacteria</taxon>
        <taxon>Bacillati</taxon>
        <taxon>Bacillota</taxon>
        <taxon>Clostridia</taxon>
        <taxon>Lachnospirales</taxon>
        <taxon>Lachnospiraceae</taxon>
        <taxon>Blautia</taxon>
    </lineage>
</organism>
<feature type="domain" description="Response regulatory" evidence="12">
    <location>
        <begin position="3"/>
        <end position="120"/>
    </location>
</feature>
<evidence type="ECO:0000256" key="10">
    <source>
        <dbReference type="PROSITE-ProRule" id="PRU00169"/>
    </source>
</evidence>
<dbReference type="SUPFAM" id="SSF52172">
    <property type="entry name" value="CheY-like"/>
    <property type="match status" value="1"/>
</dbReference>
<protein>
    <recommendedName>
        <fullName evidence="2">Stage 0 sporulation protein A homolog</fullName>
    </recommendedName>
</protein>
<evidence type="ECO:0000256" key="8">
    <source>
        <dbReference type="ARBA" id="ARBA00023163"/>
    </source>
</evidence>
<evidence type="ECO:0000256" key="9">
    <source>
        <dbReference type="ARBA" id="ARBA00024867"/>
    </source>
</evidence>
<evidence type="ECO:0000256" key="1">
    <source>
        <dbReference type="ARBA" id="ARBA00004496"/>
    </source>
</evidence>
<dbReference type="Gene3D" id="1.10.10.60">
    <property type="entry name" value="Homeodomain-like"/>
    <property type="match status" value="2"/>
</dbReference>
<dbReference type="Gene3D" id="3.40.50.2300">
    <property type="match status" value="1"/>
</dbReference>
<sequence length="512" mass="59784">MLQVVLIDDEYFFRNSLKRAIPWGELGFQIIGDANNGRDGYRLICDKHPDIAIIDINMPLITGLELIEMVRREQISCKCILLTGYGDFKYAQQAIRLNVSEYILKPVDFSLLTESLNNLKREISAEREHRFHVKALEEHRMRYIKEHFLLDIIDGHVSFNKLQLSSYLEELHISIPFDSYTISIIELPETLSSHTEDIRKHLEETLYADGKCELFLIHRSQICLIRETECLQDTKKETEALSKYLQQQGSVFHIGQSALHNHAQEIIIAYREASVCLKNARSFEGRVLFYDEWNLTAYRIPEAILTEIKKLIRQRDLENITDGLNRCYHTFREKKLSYDNIIFCTYELLSSLLSAMNEQNTINCFLFKDSRSLSDTLDSFHTCDEIRAWMIHVFTEQLKQETHTASACSVTRNVREYILQHYNNPELTIEDIAQNLFQNYSYLCYCFKRDEGITINDYINQIRLNKALELFHSGVENVSYVAEATGFSNAGYFSRKFKKFVGLPPSEYIKTL</sequence>
<dbReference type="CDD" id="cd17536">
    <property type="entry name" value="REC_YesN-like"/>
    <property type="match status" value="1"/>
</dbReference>
<comment type="subcellular location">
    <subcellularLocation>
        <location evidence="1">Cytoplasm</location>
    </subcellularLocation>
</comment>
<dbReference type="Pfam" id="PF12833">
    <property type="entry name" value="HTH_18"/>
    <property type="match status" value="1"/>
</dbReference>
<dbReference type="InterPro" id="IPR001789">
    <property type="entry name" value="Sig_transdc_resp-reg_receiver"/>
</dbReference>
<dbReference type="InterPro" id="IPR011006">
    <property type="entry name" value="CheY-like_superfamily"/>
</dbReference>
<accession>A0ABQ0BK79</accession>
<dbReference type="Proteomes" id="UP001600943">
    <property type="component" value="Unassembled WGS sequence"/>
</dbReference>
<comment type="function">
    <text evidence="9">May play the central regulatory role in sporulation. It may be an element of the effector pathway responsible for the activation of sporulation genes in response to nutritional stress. Spo0A may act in concert with spo0H (a sigma factor) to control the expression of some genes that are critical to the sporulation process.</text>
</comment>
<reference evidence="13 14" key="1">
    <citation type="submission" date="2024-04" db="EMBL/GenBank/DDBJ databases">
        <title>Defined microbial consortia suppress multidrug-resistant proinflammatory Enterobacteriaceae via ecological control.</title>
        <authorList>
            <person name="Furuichi M."/>
            <person name="Kawaguchi T."/>
            <person name="Pust M."/>
            <person name="Yasuma K."/>
            <person name="Plichta D."/>
            <person name="Hasegawa N."/>
            <person name="Ohya T."/>
            <person name="Bhattarai S."/>
            <person name="Sasajima S."/>
            <person name="Aoto Y."/>
            <person name="Tuganbaev T."/>
            <person name="Yaginuma M."/>
            <person name="Ueda M."/>
            <person name="Okahashi N."/>
            <person name="Amafuji K."/>
            <person name="Kiridooshi Y."/>
            <person name="Sugita K."/>
            <person name="Strazar M."/>
            <person name="Skelly A."/>
            <person name="Suda W."/>
            <person name="Hattori M."/>
            <person name="Nakamoto N."/>
            <person name="Caballero S."/>
            <person name="Norman J."/>
            <person name="Olle B."/>
            <person name="Tanoue T."/>
            <person name="Arita M."/>
            <person name="Bucci V."/>
            <person name="Atarashi K."/>
            <person name="Xavier R."/>
            <person name="Honda K."/>
        </authorList>
    </citation>
    <scope>NUCLEOTIDE SEQUENCE [LARGE SCALE GENOMIC DNA]</scope>
    <source>
        <strain evidence="14">k04-0078-D8-1</strain>
    </source>
</reference>
<keyword evidence="5" id="KW-0902">Two-component regulatory system</keyword>
<dbReference type="Pfam" id="PF00072">
    <property type="entry name" value="Response_reg"/>
    <property type="match status" value="1"/>
</dbReference>
<comment type="caution">
    <text evidence="13">The sequence shown here is derived from an EMBL/GenBank/DDBJ whole genome shotgun (WGS) entry which is preliminary data.</text>
</comment>
<dbReference type="SMART" id="SM00342">
    <property type="entry name" value="HTH_ARAC"/>
    <property type="match status" value="1"/>
</dbReference>
<proteinExistence type="predicted"/>
<evidence type="ECO:0000259" key="11">
    <source>
        <dbReference type="PROSITE" id="PS01124"/>
    </source>
</evidence>
<dbReference type="PRINTS" id="PR00032">
    <property type="entry name" value="HTHARAC"/>
</dbReference>
<name>A0ABQ0BK79_9FIRM</name>
<evidence type="ECO:0000256" key="5">
    <source>
        <dbReference type="ARBA" id="ARBA00023012"/>
    </source>
</evidence>
<evidence type="ECO:0000256" key="7">
    <source>
        <dbReference type="ARBA" id="ARBA00023125"/>
    </source>
</evidence>
<dbReference type="PANTHER" id="PTHR42713:SF3">
    <property type="entry name" value="TRANSCRIPTIONAL REGULATORY PROTEIN HPTR"/>
    <property type="match status" value="1"/>
</dbReference>
<dbReference type="PROSITE" id="PS01124">
    <property type="entry name" value="HTH_ARAC_FAMILY_2"/>
    <property type="match status" value="1"/>
</dbReference>
<dbReference type="EMBL" id="BAABYW010000002">
    <property type="protein sequence ID" value="GAA6411865.1"/>
    <property type="molecule type" value="Genomic_DNA"/>
</dbReference>
<keyword evidence="6" id="KW-0805">Transcription regulation</keyword>